<reference evidence="2" key="1">
    <citation type="submission" date="2021-04" db="EMBL/GenBank/DDBJ databases">
        <title>The genome sequence of Ideonella sp. 4Y11.</title>
        <authorList>
            <person name="Liu Y."/>
        </authorList>
    </citation>
    <scope>NUCLEOTIDE SEQUENCE</scope>
    <source>
        <strain evidence="2">4Y11</strain>
    </source>
</reference>
<keyword evidence="3" id="KW-1185">Reference proteome</keyword>
<dbReference type="InterPro" id="IPR002816">
    <property type="entry name" value="TraB/PrgY/GumN_fam"/>
</dbReference>
<feature type="chain" id="PRO_5036839891" evidence="1">
    <location>
        <begin position="25"/>
        <end position="318"/>
    </location>
</feature>
<comment type="caution">
    <text evidence="2">The sequence shown here is derived from an EMBL/GenBank/DDBJ whole genome shotgun (WGS) entry which is preliminary data.</text>
</comment>
<organism evidence="2 3">
    <name type="scientific">Ideonella aquatica</name>
    <dbReference type="NCBI Taxonomy" id="2824119"/>
    <lineage>
        <taxon>Bacteria</taxon>
        <taxon>Pseudomonadati</taxon>
        <taxon>Pseudomonadota</taxon>
        <taxon>Betaproteobacteria</taxon>
        <taxon>Burkholderiales</taxon>
        <taxon>Sphaerotilaceae</taxon>
        <taxon>Ideonella</taxon>
    </lineage>
</organism>
<protein>
    <submittedName>
        <fullName evidence="2">TraB/GumN family protein</fullName>
    </submittedName>
</protein>
<dbReference type="CDD" id="cd14789">
    <property type="entry name" value="Tiki"/>
    <property type="match status" value="1"/>
</dbReference>
<dbReference type="RefSeq" id="WP_210803980.1">
    <property type="nucleotide sequence ID" value="NZ_JAGQDE010000025.1"/>
</dbReference>
<evidence type="ECO:0000256" key="1">
    <source>
        <dbReference type="SAM" id="SignalP"/>
    </source>
</evidence>
<evidence type="ECO:0000313" key="3">
    <source>
        <dbReference type="Proteomes" id="UP000678374"/>
    </source>
</evidence>
<sequence>MTRWRSALLAGVLALLAPVLPVLGKAPACPPVAQAPDAATLARWQAQARDRGLLWRYEKDGRSGWLFGTLHVGRGPWSVPGPALSQALEQADRLVLEIDPLADDTQSALRAPTPASGPAPAAPPKALAARLRRQLERACVGTLLDGLTPSMQAVTLLALSARGAGLDPAWGQEPMLSQRFHQARRPVESIETVDQQVQALVGSDELDTLRQALDELENPASMAVVNRLAEAWAAGDLATLSAYPRWCRCLDTAQQRAEFDRVVLQRNARMAAHIERLHAAGSRPLVAVGALHLVGEDGLPQRLQRAGFRLTWLGPGAP</sequence>
<keyword evidence="1" id="KW-0732">Signal</keyword>
<dbReference type="PANTHER" id="PTHR40590">
    <property type="entry name" value="CYTOPLASMIC PROTEIN-RELATED"/>
    <property type="match status" value="1"/>
</dbReference>
<dbReference type="EMBL" id="JAGQDE010000025">
    <property type="protein sequence ID" value="MBQ0961298.1"/>
    <property type="molecule type" value="Genomic_DNA"/>
</dbReference>
<evidence type="ECO:0000313" key="2">
    <source>
        <dbReference type="EMBL" id="MBQ0961298.1"/>
    </source>
</evidence>
<dbReference type="PANTHER" id="PTHR40590:SF1">
    <property type="entry name" value="CYTOPLASMIC PROTEIN"/>
    <property type="match status" value="1"/>
</dbReference>
<dbReference type="AlphaFoldDB" id="A0A940YSY1"/>
<dbReference type="Pfam" id="PF01963">
    <property type="entry name" value="TraB_PrgY_gumN"/>
    <property type="match status" value="1"/>
</dbReference>
<dbReference type="InterPro" id="IPR047111">
    <property type="entry name" value="YbaP-like"/>
</dbReference>
<dbReference type="Proteomes" id="UP000678374">
    <property type="component" value="Unassembled WGS sequence"/>
</dbReference>
<feature type="signal peptide" evidence="1">
    <location>
        <begin position="1"/>
        <end position="24"/>
    </location>
</feature>
<name>A0A940YSY1_9BURK</name>
<gene>
    <name evidence="2" type="ORF">KAK06_20240</name>
</gene>
<accession>A0A940YSY1</accession>
<proteinExistence type="predicted"/>